<protein>
    <submittedName>
        <fullName evidence="10">Mycofactocin system FadH/OYE family oxidoreductase 2</fullName>
    </submittedName>
</protein>
<dbReference type="OrthoDB" id="3169239at2"/>
<dbReference type="PANTHER" id="PTHR42917">
    <property type="entry name" value="2,4-DIENOYL-COA REDUCTASE"/>
    <property type="match status" value="1"/>
</dbReference>
<comment type="cofactor">
    <cofactor evidence="1">
        <name>FMN</name>
        <dbReference type="ChEBI" id="CHEBI:58210"/>
    </cofactor>
</comment>
<dbReference type="InterPro" id="IPR051793">
    <property type="entry name" value="NADH:flavin_oxidoreductase"/>
</dbReference>
<keyword evidence="7" id="KW-0560">Oxidoreductase</keyword>
<proteinExistence type="inferred from homology"/>
<dbReference type="InterPro" id="IPR023987">
    <property type="entry name" value="CHP03977_oxidoreductase"/>
</dbReference>
<dbReference type="Proteomes" id="UP000199494">
    <property type="component" value="Unassembled WGS sequence"/>
</dbReference>
<evidence type="ECO:0000256" key="4">
    <source>
        <dbReference type="ARBA" id="ARBA00022630"/>
    </source>
</evidence>
<dbReference type="InterPro" id="IPR023753">
    <property type="entry name" value="FAD/NAD-binding_dom"/>
</dbReference>
<keyword evidence="9" id="KW-0411">Iron-sulfur</keyword>
<dbReference type="InterPro" id="IPR036188">
    <property type="entry name" value="FAD/NAD-bd_sf"/>
</dbReference>
<keyword evidence="8" id="KW-0408">Iron</keyword>
<comment type="cofactor">
    <cofactor evidence="2">
        <name>[4Fe-4S] cluster</name>
        <dbReference type="ChEBI" id="CHEBI:49883"/>
    </cofactor>
</comment>
<dbReference type="EMBL" id="FMZE01000002">
    <property type="protein sequence ID" value="SDC46477.1"/>
    <property type="molecule type" value="Genomic_DNA"/>
</dbReference>
<evidence type="ECO:0000256" key="7">
    <source>
        <dbReference type="ARBA" id="ARBA00023002"/>
    </source>
</evidence>
<dbReference type="SUPFAM" id="SSF51971">
    <property type="entry name" value="Nucleotide-binding domain"/>
    <property type="match status" value="1"/>
</dbReference>
<evidence type="ECO:0000256" key="1">
    <source>
        <dbReference type="ARBA" id="ARBA00001917"/>
    </source>
</evidence>
<evidence type="ECO:0000256" key="8">
    <source>
        <dbReference type="ARBA" id="ARBA00023004"/>
    </source>
</evidence>
<evidence type="ECO:0000256" key="5">
    <source>
        <dbReference type="ARBA" id="ARBA00022643"/>
    </source>
</evidence>
<dbReference type="Pfam" id="PF00724">
    <property type="entry name" value="Oxidored_FMN"/>
    <property type="match status" value="1"/>
</dbReference>
<evidence type="ECO:0000256" key="6">
    <source>
        <dbReference type="ARBA" id="ARBA00022723"/>
    </source>
</evidence>
<dbReference type="InterPro" id="IPR001155">
    <property type="entry name" value="OxRdtase_FMN_N"/>
</dbReference>
<organism evidence="10 11">
    <name type="scientific">Prauserella marina</name>
    <dbReference type="NCBI Taxonomy" id="530584"/>
    <lineage>
        <taxon>Bacteria</taxon>
        <taxon>Bacillati</taxon>
        <taxon>Actinomycetota</taxon>
        <taxon>Actinomycetes</taxon>
        <taxon>Pseudonocardiales</taxon>
        <taxon>Pseudonocardiaceae</taxon>
        <taxon>Prauserella</taxon>
    </lineage>
</organism>
<comment type="similarity">
    <text evidence="3">In the N-terminal section; belongs to the NADH:flavin oxidoreductase/NADH oxidase family.</text>
</comment>
<reference evidence="10 11" key="1">
    <citation type="submission" date="2016-10" db="EMBL/GenBank/DDBJ databases">
        <authorList>
            <person name="de Groot N.N."/>
        </authorList>
    </citation>
    <scope>NUCLEOTIDE SEQUENCE [LARGE SCALE GENOMIC DNA]</scope>
    <source>
        <strain evidence="10 11">CGMCC 4.5506</strain>
    </source>
</reference>
<sequence length="655" mass="69110">MSKWYPHLFSPLRIGPVTLANRIVFSAHLTNYAGGGAGGLPTARHAAYYAARAAGGAGLIITEEHSTHPADRPYEKLIRGHLPEVIEGYRRITDAVHAHGTPIFAQLNHNGGQSSGLYSRLPLVAPSPVPDPVFREVPREATAADIDDIVAGYATVAAHCRRGGFDGVEIQCSQSSIVRGFLAPATNIRTDEYGGSLWNRARLLLRLVAAVREAIGADMALGIRLCGDELVEGGITLPEAIDVAGWAEATGGVDYVNTSIGVATSTLYLIEASMGIPRGYATYISSAIRDTVELPVVGVGRFKDPEQAEKALAEGKADLIGVVRGQIADADFAAKARSGHSGAIRTCLSCNQECVGRVGLNRDLGCVENPRTGKESVPLPPPRRRGRRVVVVGGGPAGLRTAATAASRGHQVTLLERLAATGGQVAIAARAPSRAEFLDLVSTSLTECLREGVDVRTGFTATAESIAALAPEAVVLATGARPRRPHWAGELGRIVDVRDVLEGRAAPEGRVLVVDDLGFHQATSVAELLADRGCAVRMSTPGLVVGQDLALTLDMETFSVRAEAKGIVQDTEEVILSATRDTGGVRLRVLRHTTGATTDACFDWVVCATHQEPEDTLWHELSGSAKFEVVRAGDCVTPRRADAAIAEGHRAAVAL</sequence>
<keyword evidence="6" id="KW-0479">Metal-binding</keyword>
<dbReference type="Gene3D" id="3.50.50.60">
    <property type="entry name" value="FAD/NAD(P)-binding domain"/>
    <property type="match status" value="1"/>
</dbReference>
<keyword evidence="11" id="KW-1185">Reference proteome</keyword>
<dbReference type="PRINTS" id="PR00368">
    <property type="entry name" value="FADPNR"/>
</dbReference>
<keyword evidence="5" id="KW-0288">FMN</keyword>
<gene>
    <name evidence="10" type="ORF">SAMN05421630_102209</name>
</gene>
<dbReference type="SUPFAM" id="SSF51395">
    <property type="entry name" value="FMN-linked oxidoreductases"/>
    <property type="match status" value="1"/>
</dbReference>
<accession>A0A222VLM2</accession>
<dbReference type="RefSeq" id="WP_091799549.1">
    <property type="nucleotide sequence ID" value="NZ_CP016353.1"/>
</dbReference>
<evidence type="ECO:0000256" key="2">
    <source>
        <dbReference type="ARBA" id="ARBA00001966"/>
    </source>
</evidence>
<dbReference type="InterPro" id="IPR013785">
    <property type="entry name" value="Aldolase_TIM"/>
</dbReference>
<name>A0A222VLM2_9PSEU</name>
<dbReference type="SUPFAM" id="SSF51905">
    <property type="entry name" value="FAD/NAD(P)-binding domain"/>
    <property type="match status" value="1"/>
</dbReference>
<dbReference type="NCBIfam" id="TIGR03997">
    <property type="entry name" value="mycofact_OYE_2"/>
    <property type="match status" value="1"/>
</dbReference>
<dbReference type="GO" id="GO:0051536">
    <property type="term" value="F:iron-sulfur cluster binding"/>
    <property type="evidence" value="ECO:0007669"/>
    <property type="project" value="UniProtKB-KW"/>
</dbReference>
<dbReference type="AlphaFoldDB" id="A0A222VLM2"/>
<dbReference type="GO" id="GO:0010181">
    <property type="term" value="F:FMN binding"/>
    <property type="evidence" value="ECO:0007669"/>
    <property type="project" value="InterPro"/>
</dbReference>
<dbReference type="Gene3D" id="3.20.20.70">
    <property type="entry name" value="Aldolase class I"/>
    <property type="match status" value="1"/>
</dbReference>
<dbReference type="PANTHER" id="PTHR42917:SF2">
    <property type="entry name" value="2,4-DIENOYL-COA REDUCTASE [(2E)-ENOYL-COA-PRODUCING]"/>
    <property type="match status" value="1"/>
</dbReference>
<dbReference type="Gene3D" id="3.40.50.720">
    <property type="entry name" value="NAD(P)-binding Rossmann-like Domain"/>
    <property type="match status" value="1"/>
</dbReference>
<keyword evidence="4" id="KW-0285">Flavoprotein</keyword>
<dbReference type="KEGG" id="pmad:BAY61_06005"/>
<evidence type="ECO:0000313" key="10">
    <source>
        <dbReference type="EMBL" id="SDC46477.1"/>
    </source>
</evidence>
<dbReference type="GO" id="GO:0016491">
    <property type="term" value="F:oxidoreductase activity"/>
    <property type="evidence" value="ECO:0007669"/>
    <property type="project" value="UniProtKB-KW"/>
</dbReference>
<dbReference type="Pfam" id="PF07992">
    <property type="entry name" value="Pyr_redox_2"/>
    <property type="match status" value="1"/>
</dbReference>
<evidence type="ECO:0000256" key="9">
    <source>
        <dbReference type="ARBA" id="ARBA00023014"/>
    </source>
</evidence>
<evidence type="ECO:0000313" key="11">
    <source>
        <dbReference type="Proteomes" id="UP000199494"/>
    </source>
</evidence>
<dbReference type="GO" id="GO:0046872">
    <property type="term" value="F:metal ion binding"/>
    <property type="evidence" value="ECO:0007669"/>
    <property type="project" value="UniProtKB-KW"/>
</dbReference>
<dbReference type="STRING" id="530584.SAMN05421630_102209"/>
<evidence type="ECO:0000256" key="3">
    <source>
        <dbReference type="ARBA" id="ARBA00011048"/>
    </source>
</evidence>